<evidence type="ECO:0000259" key="2">
    <source>
        <dbReference type="Pfam" id="PF09990"/>
    </source>
</evidence>
<dbReference type="EMBL" id="JAFBCF010000001">
    <property type="protein sequence ID" value="MBM7797667.1"/>
    <property type="molecule type" value="Genomic_DNA"/>
</dbReference>
<proteinExistence type="predicted"/>
<protein>
    <submittedName>
        <fullName evidence="3">Membrane protein</fullName>
    </submittedName>
</protein>
<organism evidence="3 4">
    <name type="scientific">Microlunatus panaciterrae</name>
    <dbReference type="NCBI Taxonomy" id="400768"/>
    <lineage>
        <taxon>Bacteria</taxon>
        <taxon>Bacillati</taxon>
        <taxon>Actinomycetota</taxon>
        <taxon>Actinomycetes</taxon>
        <taxon>Propionibacteriales</taxon>
        <taxon>Propionibacteriaceae</taxon>
        <taxon>Microlunatus</taxon>
    </lineage>
</organism>
<feature type="transmembrane region" description="Helical" evidence="1">
    <location>
        <begin position="87"/>
        <end position="106"/>
    </location>
</feature>
<feature type="domain" description="DUF2231" evidence="2">
    <location>
        <begin position="7"/>
        <end position="151"/>
    </location>
</feature>
<feature type="transmembrane region" description="Helical" evidence="1">
    <location>
        <begin position="41"/>
        <end position="61"/>
    </location>
</feature>
<gene>
    <name evidence="3" type="ORF">JOE57_000588</name>
</gene>
<keyword evidence="1" id="KW-1133">Transmembrane helix</keyword>
<evidence type="ECO:0000256" key="1">
    <source>
        <dbReference type="SAM" id="Phobius"/>
    </source>
</evidence>
<feature type="transmembrane region" description="Helical" evidence="1">
    <location>
        <begin position="118"/>
        <end position="141"/>
    </location>
</feature>
<evidence type="ECO:0000313" key="3">
    <source>
        <dbReference type="EMBL" id="MBM7797667.1"/>
    </source>
</evidence>
<dbReference type="Pfam" id="PF09990">
    <property type="entry name" value="DUF2231"/>
    <property type="match status" value="1"/>
</dbReference>
<name>A0ABS2RGK6_9ACTN</name>
<reference evidence="3 4" key="1">
    <citation type="submission" date="2021-01" db="EMBL/GenBank/DDBJ databases">
        <title>Sequencing the genomes of 1000 actinobacteria strains.</title>
        <authorList>
            <person name="Klenk H.-P."/>
        </authorList>
    </citation>
    <scope>NUCLEOTIDE SEQUENCE [LARGE SCALE GENOMIC DNA]</scope>
    <source>
        <strain evidence="3 4">DSM 18662</strain>
    </source>
</reference>
<sequence>MLDTIFGLPLHPLIVHATTVVVPTAALAVLLAAVWPRFRRWAGWGPLALSLVSIVLVPLTTQSGESLEHRLPRSGLIQRHAELADGLLPWVIVLAVGAAGLFWGHRRGRSGTSTLPRWLVALTLVIALVGAIGTTVQVVLIGHSGAEAAWSSTG</sequence>
<evidence type="ECO:0000313" key="4">
    <source>
        <dbReference type="Proteomes" id="UP000704762"/>
    </source>
</evidence>
<comment type="caution">
    <text evidence="3">The sequence shown here is derived from an EMBL/GenBank/DDBJ whole genome shotgun (WGS) entry which is preliminary data.</text>
</comment>
<keyword evidence="1" id="KW-0472">Membrane</keyword>
<keyword evidence="4" id="KW-1185">Reference proteome</keyword>
<accession>A0ABS2RGK6</accession>
<keyword evidence="1" id="KW-0812">Transmembrane</keyword>
<dbReference type="Proteomes" id="UP000704762">
    <property type="component" value="Unassembled WGS sequence"/>
</dbReference>
<feature type="transmembrane region" description="Helical" evidence="1">
    <location>
        <begin position="13"/>
        <end position="34"/>
    </location>
</feature>
<dbReference type="InterPro" id="IPR019251">
    <property type="entry name" value="DUF2231_TM"/>
</dbReference>
<dbReference type="RefSeq" id="WP_204916315.1">
    <property type="nucleotide sequence ID" value="NZ_BAAAQP010000011.1"/>
</dbReference>